<sequence>MEAAPMEVAFLNNDPLDSVVIDALSGDTLYTISTSPKLAFGKRTTTICDAEGRAIAQYKRRWVQDQVELNGVAKNVSSWLPRDGAFSSLRGFLAPNGRTYVWKRLWGQSRFQLIDRQTEQVVAQSEGASLTRGMGIEFVAEVAPILDTLVLSFVICEDDRREQETLLAPTAVSGE</sequence>
<dbReference type="Pfam" id="PF20236">
    <property type="entry name" value="DUF6593"/>
    <property type="match status" value="1"/>
</dbReference>
<dbReference type="EMBL" id="MNAD01000777">
    <property type="protein sequence ID" value="OJT10410.1"/>
    <property type="molecule type" value="Genomic_DNA"/>
</dbReference>
<proteinExistence type="predicted"/>
<protein>
    <recommendedName>
        <fullName evidence="1">DUF6593 domain-containing protein</fullName>
    </recommendedName>
</protein>
<reference evidence="2 3" key="1">
    <citation type="submission" date="2016-10" db="EMBL/GenBank/DDBJ databases">
        <title>Genome sequence of the basidiomycete white-rot fungus Trametes pubescens.</title>
        <authorList>
            <person name="Makela M.R."/>
            <person name="Granchi Z."/>
            <person name="Peng M."/>
            <person name="De Vries R.P."/>
            <person name="Grigoriev I."/>
            <person name="Riley R."/>
            <person name="Hilden K."/>
        </authorList>
    </citation>
    <scope>NUCLEOTIDE SEQUENCE [LARGE SCALE GENOMIC DNA]</scope>
    <source>
        <strain evidence="2 3">FBCC735</strain>
    </source>
</reference>
<keyword evidence="3" id="KW-1185">Reference proteome</keyword>
<comment type="caution">
    <text evidence="2">The sequence shown here is derived from an EMBL/GenBank/DDBJ whole genome shotgun (WGS) entry which is preliminary data.</text>
</comment>
<evidence type="ECO:0000313" key="3">
    <source>
        <dbReference type="Proteomes" id="UP000184267"/>
    </source>
</evidence>
<dbReference type="OrthoDB" id="3360976at2759"/>
<dbReference type="Proteomes" id="UP000184267">
    <property type="component" value="Unassembled WGS sequence"/>
</dbReference>
<dbReference type="AlphaFoldDB" id="A0A1M2VS86"/>
<evidence type="ECO:0000313" key="2">
    <source>
        <dbReference type="EMBL" id="OJT10410.1"/>
    </source>
</evidence>
<organism evidence="2 3">
    <name type="scientific">Trametes pubescens</name>
    <name type="common">White-rot fungus</name>
    <dbReference type="NCBI Taxonomy" id="154538"/>
    <lineage>
        <taxon>Eukaryota</taxon>
        <taxon>Fungi</taxon>
        <taxon>Dikarya</taxon>
        <taxon>Basidiomycota</taxon>
        <taxon>Agaricomycotina</taxon>
        <taxon>Agaricomycetes</taxon>
        <taxon>Polyporales</taxon>
        <taxon>Polyporaceae</taxon>
        <taxon>Trametes</taxon>
    </lineage>
</organism>
<evidence type="ECO:0000259" key="1">
    <source>
        <dbReference type="Pfam" id="PF20236"/>
    </source>
</evidence>
<name>A0A1M2VS86_TRAPU</name>
<gene>
    <name evidence="2" type="ORF">TRAPUB_13102</name>
</gene>
<feature type="domain" description="DUF6593" evidence="1">
    <location>
        <begin position="13"/>
        <end position="162"/>
    </location>
</feature>
<dbReference type="OMA" id="LWGQSRF"/>
<accession>A0A1M2VS86</accession>
<dbReference type="InterPro" id="IPR046528">
    <property type="entry name" value="DUF6593"/>
</dbReference>